<sequence>MTIDRSFYRKLLRSYWGVRHMPYHIQETLFLLSMNQSSGHSAQAPNDASSSSHAPPALSKAAGTTATTSSLMFGVDRRCNPVDPSCNMAIDAEATFHQGLNEIRRVLRNGTVTADPNVPRGVLEYKKLVEHGKLFWLLKRFTSMKQSPLRVPSAGAGGVRTTALLERPASDTFTMVDRFLGEGNSAGSIPNATTSETSRAIFTIEATQYESKFTPVEPGGGDSSAAADDESVQNMTQVTPNRFLLTLTITPKNAAFHHALVVNSQLFCVDVPSQVLFEEVGTFVHVGRLPLLARSEELRQQAERSESGAASLNTHQSDETDHHNAKTAAAVAWFARSSSASLAKKGGARTVGGDSADKIASNVNVSKARSETYSTTIQLISDNGPGLVKGVLYVKEIIEHADASEERLIPIAAQTAIVAVPFGPIALRCTL</sequence>
<dbReference type="EMBL" id="CYKH01001692">
    <property type="protein sequence ID" value="CUG88986.1"/>
    <property type="molecule type" value="Genomic_DNA"/>
</dbReference>
<evidence type="ECO:0000313" key="2">
    <source>
        <dbReference type="EMBL" id="CUG88986.1"/>
    </source>
</evidence>
<evidence type="ECO:0000313" key="3">
    <source>
        <dbReference type="Proteomes" id="UP000051952"/>
    </source>
</evidence>
<dbReference type="VEuPathDB" id="TriTrypDB:BSAL_18645"/>
<keyword evidence="3" id="KW-1185">Reference proteome</keyword>
<feature type="compositionally biased region" description="Low complexity" evidence="1">
    <location>
        <begin position="44"/>
        <end position="61"/>
    </location>
</feature>
<reference evidence="3" key="1">
    <citation type="submission" date="2015-09" db="EMBL/GenBank/DDBJ databases">
        <authorList>
            <consortium name="Pathogen Informatics"/>
        </authorList>
    </citation>
    <scope>NUCLEOTIDE SEQUENCE [LARGE SCALE GENOMIC DNA]</scope>
    <source>
        <strain evidence="3">Lake Konstanz</strain>
    </source>
</reference>
<name>A0A0S4JBV0_BODSA</name>
<feature type="region of interest" description="Disordered" evidence="1">
    <location>
        <begin position="213"/>
        <end position="232"/>
    </location>
</feature>
<feature type="region of interest" description="Disordered" evidence="1">
    <location>
        <begin position="300"/>
        <end position="323"/>
    </location>
</feature>
<gene>
    <name evidence="2" type="ORF">BSAL_18645</name>
</gene>
<feature type="region of interest" description="Disordered" evidence="1">
    <location>
        <begin position="40"/>
        <end position="61"/>
    </location>
</feature>
<organism evidence="2 3">
    <name type="scientific">Bodo saltans</name>
    <name type="common">Flagellated protozoan</name>
    <dbReference type="NCBI Taxonomy" id="75058"/>
    <lineage>
        <taxon>Eukaryota</taxon>
        <taxon>Discoba</taxon>
        <taxon>Euglenozoa</taxon>
        <taxon>Kinetoplastea</taxon>
        <taxon>Metakinetoplastina</taxon>
        <taxon>Eubodonida</taxon>
        <taxon>Bodonidae</taxon>
        <taxon>Bodo</taxon>
    </lineage>
</organism>
<evidence type="ECO:0000256" key="1">
    <source>
        <dbReference type="SAM" id="MobiDB-lite"/>
    </source>
</evidence>
<dbReference type="AlphaFoldDB" id="A0A0S4JBV0"/>
<dbReference type="Proteomes" id="UP000051952">
    <property type="component" value="Unassembled WGS sequence"/>
</dbReference>
<accession>A0A0S4JBV0</accession>
<protein>
    <submittedName>
        <fullName evidence="2">GPI-anchored surface protein, putative</fullName>
    </submittedName>
</protein>
<proteinExistence type="predicted"/>